<proteinExistence type="predicted"/>
<reference evidence="1 2" key="1">
    <citation type="submission" date="2024-08" db="EMBL/GenBank/DDBJ databases">
        <title>Two novel Cytobacillus novel species.</title>
        <authorList>
            <person name="Liu G."/>
        </authorList>
    </citation>
    <scope>NUCLEOTIDE SEQUENCE [LARGE SCALE GENOMIC DNA]</scope>
    <source>
        <strain evidence="1 2">FJAT-53684</strain>
    </source>
</reference>
<evidence type="ECO:0000313" key="1">
    <source>
        <dbReference type="EMBL" id="MFE8698268.1"/>
    </source>
</evidence>
<dbReference type="RefSeq" id="WP_389222499.1">
    <property type="nucleotide sequence ID" value="NZ_JBIACJ010000012.1"/>
</dbReference>
<accession>A0ABW6K5M5</accession>
<organism evidence="1 2">
    <name type="scientific">Cytobacillus mangrovibacter</name>
    <dbReference type="NCBI Taxonomy" id="3299024"/>
    <lineage>
        <taxon>Bacteria</taxon>
        <taxon>Bacillati</taxon>
        <taxon>Bacillota</taxon>
        <taxon>Bacilli</taxon>
        <taxon>Bacillales</taxon>
        <taxon>Bacillaceae</taxon>
        <taxon>Cytobacillus</taxon>
    </lineage>
</organism>
<name>A0ABW6K5M5_9BACI</name>
<protein>
    <submittedName>
        <fullName evidence="1">Uncharacterized protein</fullName>
    </submittedName>
</protein>
<evidence type="ECO:0000313" key="2">
    <source>
        <dbReference type="Proteomes" id="UP001601058"/>
    </source>
</evidence>
<dbReference type="EMBL" id="JBIACJ010000012">
    <property type="protein sequence ID" value="MFE8698268.1"/>
    <property type="molecule type" value="Genomic_DNA"/>
</dbReference>
<gene>
    <name evidence="1" type="ORF">ACFYKT_18250</name>
</gene>
<sequence length="162" mass="19293">MPLLYLKVGQPVFIIEDNNIYEANITKIFDKKRVEVIADDIYKTIKTYDVDWFLTRKKAEKVLAGILEIERRKEREMQLATQEDKDPFHDDFYDCDLKEFTCVDCEFGEELDYSQQLQTGKQLLCRKYWRPVMGNENKNCTYFKVQELLPIKIYYGGSFSPK</sequence>
<comment type="caution">
    <text evidence="1">The sequence shown here is derived from an EMBL/GenBank/DDBJ whole genome shotgun (WGS) entry which is preliminary data.</text>
</comment>
<keyword evidence="2" id="KW-1185">Reference proteome</keyword>
<dbReference type="Proteomes" id="UP001601058">
    <property type="component" value="Unassembled WGS sequence"/>
</dbReference>